<feature type="transmembrane region" description="Helical" evidence="9">
    <location>
        <begin position="64"/>
        <end position="84"/>
    </location>
</feature>
<accession>A0A1G7DHL7</accession>
<feature type="domain" description="ABC transmembrane type-1" evidence="11">
    <location>
        <begin position="33"/>
        <end position="314"/>
    </location>
</feature>
<feature type="transmembrane region" description="Helical" evidence="9">
    <location>
        <begin position="257"/>
        <end position="279"/>
    </location>
</feature>
<evidence type="ECO:0000256" key="9">
    <source>
        <dbReference type="SAM" id="Phobius"/>
    </source>
</evidence>
<dbReference type="SMART" id="SM00382">
    <property type="entry name" value="AAA"/>
    <property type="match status" value="1"/>
</dbReference>
<dbReference type="STRING" id="69960.SAMN05421720_107191"/>
<keyword evidence="7 9" id="KW-1133">Transmembrane helix</keyword>
<dbReference type="PROSITE" id="PS50893">
    <property type="entry name" value="ABC_TRANSPORTER_2"/>
    <property type="match status" value="1"/>
</dbReference>
<dbReference type="PANTHER" id="PTHR24221">
    <property type="entry name" value="ATP-BINDING CASSETTE SUB-FAMILY B"/>
    <property type="match status" value="1"/>
</dbReference>
<dbReference type="InterPro" id="IPR027417">
    <property type="entry name" value="P-loop_NTPase"/>
</dbReference>
<dbReference type="SUPFAM" id="SSF90123">
    <property type="entry name" value="ABC transporter transmembrane region"/>
    <property type="match status" value="1"/>
</dbReference>
<evidence type="ECO:0000256" key="7">
    <source>
        <dbReference type="ARBA" id="ARBA00022989"/>
    </source>
</evidence>
<dbReference type="PANTHER" id="PTHR24221:SF654">
    <property type="entry name" value="ATP-BINDING CASSETTE SUB-FAMILY B MEMBER 6"/>
    <property type="match status" value="1"/>
</dbReference>
<name>A0A1G7DHL7_9PROT</name>
<dbReference type="Pfam" id="PF00664">
    <property type="entry name" value="ABC_membrane"/>
    <property type="match status" value="1"/>
</dbReference>
<dbReference type="InterPro" id="IPR003593">
    <property type="entry name" value="AAA+_ATPase"/>
</dbReference>
<dbReference type="InterPro" id="IPR017871">
    <property type="entry name" value="ABC_transporter-like_CS"/>
</dbReference>
<dbReference type="GO" id="GO:0005524">
    <property type="term" value="F:ATP binding"/>
    <property type="evidence" value="ECO:0007669"/>
    <property type="project" value="UniProtKB-KW"/>
</dbReference>
<evidence type="ECO:0000256" key="3">
    <source>
        <dbReference type="ARBA" id="ARBA00022475"/>
    </source>
</evidence>
<keyword evidence="13" id="KW-1185">Reference proteome</keyword>
<evidence type="ECO:0000256" key="2">
    <source>
        <dbReference type="ARBA" id="ARBA00022448"/>
    </source>
</evidence>
<organism evidence="12 13">
    <name type="scientific">Rhodospira trueperi</name>
    <dbReference type="NCBI Taxonomy" id="69960"/>
    <lineage>
        <taxon>Bacteria</taxon>
        <taxon>Pseudomonadati</taxon>
        <taxon>Pseudomonadota</taxon>
        <taxon>Alphaproteobacteria</taxon>
        <taxon>Rhodospirillales</taxon>
        <taxon>Rhodospirillaceae</taxon>
        <taxon>Rhodospira</taxon>
    </lineage>
</organism>
<feature type="transmembrane region" description="Helical" evidence="9">
    <location>
        <begin position="285"/>
        <end position="305"/>
    </location>
</feature>
<dbReference type="InterPro" id="IPR039421">
    <property type="entry name" value="Type_1_exporter"/>
</dbReference>
<dbReference type="InterPro" id="IPR003439">
    <property type="entry name" value="ABC_transporter-like_ATP-bd"/>
</dbReference>
<keyword evidence="4 9" id="KW-0812">Transmembrane</keyword>
<dbReference type="Gene3D" id="3.40.50.300">
    <property type="entry name" value="P-loop containing nucleotide triphosphate hydrolases"/>
    <property type="match status" value="1"/>
</dbReference>
<evidence type="ECO:0000313" key="12">
    <source>
        <dbReference type="EMBL" id="SDE50939.1"/>
    </source>
</evidence>
<dbReference type="PROSITE" id="PS50929">
    <property type="entry name" value="ABC_TM1F"/>
    <property type="match status" value="1"/>
</dbReference>
<dbReference type="GO" id="GO:0005886">
    <property type="term" value="C:plasma membrane"/>
    <property type="evidence" value="ECO:0007669"/>
    <property type="project" value="UniProtKB-SubCell"/>
</dbReference>
<keyword evidence="6 12" id="KW-0067">ATP-binding</keyword>
<protein>
    <submittedName>
        <fullName evidence="12">ATP-binding cassette, subfamily B</fullName>
    </submittedName>
</protein>
<evidence type="ECO:0000256" key="4">
    <source>
        <dbReference type="ARBA" id="ARBA00022692"/>
    </source>
</evidence>
<feature type="domain" description="ABC transporter" evidence="10">
    <location>
        <begin position="345"/>
        <end position="580"/>
    </location>
</feature>
<dbReference type="GO" id="GO:0034040">
    <property type="term" value="F:ATPase-coupled lipid transmembrane transporter activity"/>
    <property type="evidence" value="ECO:0007669"/>
    <property type="project" value="TreeGrafter"/>
</dbReference>
<dbReference type="EMBL" id="FNAP01000007">
    <property type="protein sequence ID" value="SDE50939.1"/>
    <property type="molecule type" value="Genomic_DNA"/>
</dbReference>
<keyword evidence="3" id="KW-1003">Cell membrane</keyword>
<keyword evidence="2" id="KW-0813">Transport</keyword>
<sequence length="594" mass="63763">MTASARTVPAFRDTYRRMLMAGGAEAPLIRRMLVFFTLGAVAQGLAFATFFPLLSALLADPVDLTAAALWLGVMAVAMIADLVLCWRGHAFEYGGAIADVTHDLRLRLGRQLRRIPMQDLARWRTGDLSGVLGGSIDEAVAPMGTLSQAMIRIVVVPLVAIVVTAFVDARMAVAMALIFPLAVPIYRWQRRASVMERRDVAEAHAGTESDIVEYAQGLAVLRTLGQTGARAKRLQASLAHLRVVQEKAMMASLVPTLLMAGLVELGLLAVLALGVTWVTQGTLSVAAFAALLVIVLRFSEPLALFSELTKVFDLMETALQRMDGLLAAQPLPVTGTAAPPADHDVTFEDVRFSYAGEDTPALDAVSFHLPARTMTALVGPSGSGKSTVTRLIMRYADPEAGVVRIGGTDVRALTPDALMACLSVVFQDVYLFDDTILENIRMGRPDADDASVQAAARAANCHDFITRLPEGYHTRVGDIGGSLSGGERQRISIARAILKDAPIVILDEPTAALDTESERAVQMAIDALVRDRTVIVIAHRLSTIVGADRILVFDDGRVSEHGDHRSLLAAGGRYAALWAAQQRAKGWHAGRPGR</sequence>
<evidence type="ECO:0000256" key="8">
    <source>
        <dbReference type="ARBA" id="ARBA00023136"/>
    </source>
</evidence>
<dbReference type="PROSITE" id="PS00211">
    <property type="entry name" value="ABC_TRANSPORTER_1"/>
    <property type="match status" value="1"/>
</dbReference>
<evidence type="ECO:0000256" key="5">
    <source>
        <dbReference type="ARBA" id="ARBA00022741"/>
    </source>
</evidence>
<proteinExistence type="predicted"/>
<dbReference type="FunFam" id="3.40.50.300:FF:000221">
    <property type="entry name" value="Multidrug ABC transporter ATP-binding protein"/>
    <property type="match status" value="1"/>
</dbReference>
<comment type="subcellular location">
    <subcellularLocation>
        <location evidence="1">Cell membrane</location>
        <topology evidence="1">Multi-pass membrane protein</topology>
    </subcellularLocation>
</comment>
<dbReference type="GO" id="GO:0016887">
    <property type="term" value="F:ATP hydrolysis activity"/>
    <property type="evidence" value="ECO:0007669"/>
    <property type="project" value="InterPro"/>
</dbReference>
<evidence type="ECO:0000256" key="6">
    <source>
        <dbReference type="ARBA" id="ARBA00022840"/>
    </source>
</evidence>
<dbReference type="OrthoDB" id="9804259at2"/>
<dbReference type="InterPro" id="IPR011527">
    <property type="entry name" value="ABC1_TM_dom"/>
</dbReference>
<evidence type="ECO:0000256" key="1">
    <source>
        <dbReference type="ARBA" id="ARBA00004651"/>
    </source>
</evidence>
<reference evidence="12 13" key="1">
    <citation type="submission" date="2016-10" db="EMBL/GenBank/DDBJ databases">
        <authorList>
            <person name="de Groot N.N."/>
        </authorList>
    </citation>
    <scope>NUCLEOTIDE SEQUENCE [LARGE SCALE GENOMIC DNA]</scope>
    <source>
        <strain evidence="12 13">ATCC 700224</strain>
    </source>
</reference>
<keyword evidence="5" id="KW-0547">Nucleotide-binding</keyword>
<dbReference type="RefSeq" id="WP_092786223.1">
    <property type="nucleotide sequence ID" value="NZ_FNAP01000007.1"/>
</dbReference>
<dbReference type="SUPFAM" id="SSF52540">
    <property type="entry name" value="P-loop containing nucleoside triphosphate hydrolases"/>
    <property type="match status" value="1"/>
</dbReference>
<dbReference type="AlphaFoldDB" id="A0A1G7DHL7"/>
<evidence type="ECO:0000259" key="10">
    <source>
        <dbReference type="PROSITE" id="PS50893"/>
    </source>
</evidence>
<evidence type="ECO:0000313" key="13">
    <source>
        <dbReference type="Proteomes" id="UP000199412"/>
    </source>
</evidence>
<dbReference type="InterPro" id="IPR036640">
    <property type="entry name" value="ABC1_TM_sf"/>
</dbReference>
<dbReference type="Pfam" id="PF00005">
    <property type="entry name" value="ABC_tran"/>
    <property type="match status" value="1"/>
</dbReference>
<dbReference type="Gene3D" id="1.20.1560.10">
    <property type="entry name" value="ABC transporter type 1, transmembrane domain"/>
    <property type="match status" value="1"/>
</dbReference>
<feature type="transmembrane region" description="Helical" evidence="9">
    <location>
        <begin position="172"/>
        <end position="188"/>
    </location>
</feature>
<evidence type="ECO:0000259" key="11">
    <source>
        <dbReference type="PROSITE" id="PS50929"/>
    </source>
</evidence>
<gene>
    <name evidence="12" type="ORF">SAMN05421720_107191</name>
</gene>
<feature type="transmembrane region" description="Helical" evidence="9">
    <location>
        <begin position="149"/>
        <end position="166"/>
    </location>
</feature>
<keyword evidence="8 9" id="KW-0472">Membrane</keyword>
<feature type="transmembrane region" description="Helical" evidence="9">
    <location>
        <begin position="33"/>
        <end position="58"/>
    </location>
</feature>
<dbReference type="GO" id="GO:0140359">
    <property type="term" value="F:ABC-type transporter activity"/>
    <property type="evidence" value="ECO:0007669"/>
    <property type="project" value="InterPro"/>
</dbReference>
<dbReference type="Proteomes" id="UP000199412">
    <property type="component" value="Unassembled WGS sequence"/>
</dbReference>